<dbReference type="OrthoDB" id="5198721at2"/>
<feature type="region of interest" description="Disordered" evidence="1">
    <location>
        <begin position="1"/>
        <end position="33"/>
    </location>
</feature>
<organism evidence="2 3">
    <name type="scientific">Allonocardiopsis opalescens</name>
    <dbReference type="NCBI Taxonomy" id="1144618"/>
    <lineage>
        <taxon>Bacteria</taxon>
        <taxon>Bacillati</taxon>
        <taxon>Actinomycetota</taxon>
        <taxon>Actinomycetes</taxon>
        <taxon>Streptosporangiales</taxon>
        <taxon>Allonocardiopsis</taxon>
    </lineage>
</organism>
<comment type="caution">
    <text evidence="2">The sequence shown here is derived from an EMBL/GenBank/DDBJ whole genome shotgun (WGS) entry which is preliminary data.</text>
</comment>
<dbReference type="RefSeq" id="WP_106253742.1">
    <property type="nucleotide sequence ID" value="NZ_PVZC01000015.1"/>
</dbReference>
<feature type="compositionally biased region" description="Low complexity" evidence="1">
    <location>
        <begin position="24"/>
        <end position="33"/>
    </location>
</feature>
<evidence type="ECO:0000256" key="1">
    <source>
        <dbReference type="SAM" id="MobiDB-lite"/>
    </source>
</evidence>
<dbReference type="Proteomes" id="UP000237846">
    <property type="component" value="Unassembled WGS sequence"/>
</dbReference>
<gene>
    <name evidence="2" type="ORF">CLV72_11532</name>
</gene>
<sequence length="83" mass="8382">MSIPPRPGSPAGAVPAPPRPPAPGAEQAAGAGAEALVAEAVDRLAELDDLPVERHTEVFDHVHRALASALESLDPGRPAGRPG</sequence>
<name>A0A2T0PQE6_9ACTN</name>
<dbReference type="AlphaFoldDB" id="A0A2T0PQE6"/>
<accession>A0A2T0PQE6</accession>
<evidence type="ECO:0000313" key="2">
    <source>
        <dbReference type="EMBL" id="PRX90936.1"/>
    </source>
</evidence>
<keyword evidence="3" id="KW-1185">Reference proteome</keyword>
<reference evidence="2 3" key="1">
    <citation type="submission" date="2018-03" db="EMBL/GenBank/DDBJ databases">
        <title>Genomic Encyclopedia of Archaeal and Bacterial Type Strains, Phase II (KMG-II): from individual species to whole genera.</title>
        <authorList>
            <person name="Goeker M."/>
        </authorList>
    </citation>
    <scope>NUCLEOTIDE SEQUENCE [LARGE SCALE GENOMIC DNA]</scope>
    <source>
        <strain evidence="2 3">DSM 45601</strain>
    </source>
</reference>
<proteinExistence type="predicted"/>
<dbReference type="EMBL" id="PVZC01000015">
    <property type="protein sequence ID" value="PRX90936.1"/>
    <property type="molecule type" value="Genomic_DNA"/>
</dbReference>
<evidence type="ECO:0000313" key="3">
    <source>
        <dbReference type="Proteomes" id="UP000237846"/>
    </source>
</evidence>
<protein>
    <submittedName>
        <fullName evidence="2">Uncharacterized protein</fullName>
    </submittedName>
</protein>